<dbReference type="Gene3D" id="3.40.720.10">
    <property type="entry name" value="Alkaline Phosphatase, subunit A"/>
    <property type="match status" value="1"/>
</dbReference>
<evidence type="ECO:0000256" key="10">
    <source>
        <dbReference type="RuleBase" id="RU003946"/>
    </source>
</evidence>
<dbReference type="RefSeq" id="XP_030977948.1">
    <property type="nucleotide sequence ID" value="XM_031129291.1"/>
</dbReference>
<dbReference type="GO" id="GO:0046872">
    <property type="term" value="F:metal ion binding"/>
    <property type="evidence" value="ECO:0007669"/>
    <property type="project" value="UniProtKB-KW"/>
</dbReference>
<keyword evidence="7 9" id="KW-0460">Magnesium</keyword>
<comment type="similarity">
    <text evidence="1 10">Belongs to the alkaline phosphatase family.</text>
</comment>
<feature type="binding site" evidence="9">
    <location>
        <position position="330"/>
    </location>
    <ligand>
        <name>Zn(2+)</name>
        <dbReference type="ChEBI" id="CHEBI:29105"/>
        <label>2</label>
    </ligand>
</feature>
<comment type="cofactor">
    <cofactor evidence="9">
        <name>Mg(2+)</name>
        <dbReference type="ChEBI" id="CHEBI:18420"/>
    </cofactor>
    <text evidence="9">Binds 1 Mg(2+) ion.</text>
</comment>
<feature type="active site" description="Phosphoserine intermediate" evidence="8">
    <location>
        <position position="86"/>
    </location>
</feature>
<reference evidence="14" key="1">
    <citation type="journal article" date="2019" name="Mol. Biol. Evol.">
        <title>Blast fungal genomes show frequent chromosomal changes, gene gains and losses, and effector gene turnover.</title>
        <authorList>
            <person name="Gomez Luciano L.B."/>
            <person name="Jason Tsai I."/>
            <person name="Chuma I."/>
            <person name="Tosa Y."/>
            <person name="Chen Y.H."/>
            <person name="Li J.Y."/>
            <person name="Li M.Y."/>
            <person name="Jade Lu M.Y."/>
            <person name="Nakayashiki H."/>
            <person name="Li W.H."/>
        </authorList>
    </citation>
    <scope>NUCLEOTIDE SEQUENCE</scope>
    <source>
        <strain evidence="14">NI907</strain>
    </source>
</reference>
<reference evidence="14" key="2">
    <citation type="submission" date="2019-10" db="EMBL/GenBank/DDBJ databases">
        <authorList>
            <consortium name="NCBI Genome Project"/>
        </authorList>
    </citation>
    <scope>NUCLEOTIDE SEQUENCE</scope>
    <source>
        <strain evidence="14">NI907</strain>
    </source>
</reference>
<evidence type="ECO:0000256" key="9">
    <source>
        <dbReference type="PIRSR" id="PIRSR601952-2"/>
    </source>
</evidence>
<keyword evidence="13" id="KW-1185">Reference proteome</keyword>
<dbReference type="GO" id="GO:0000329">
    <property type="term" value="C:fungal-type vacuole membrane"/>
    <property type="evidence" value="ECO:0007669"/>
    <property type="project" value="TreeGrafter"/>
</dbReference>
<feature type="binding site" evidence="9">
    <location>
        <position position="33"/>
    </location>
    <ligand>
        <name>Zn(2+)</name>
        <dbReference type="ChEBI" id="CHEBI:29105"/>
        <label>2</label>
    </ligand>
</feature>
<dbReference type="InterPro" id="IPR001952">
    <property type="entry name" value="Alkaline_phosphatase"/>
</dbReference>
<feature type="signal peptide" evidence="12">
    <location>
        <begin position="1"/>
        <end position="20"/>
    </location>
</feature>
<feature type="binding site" evidence="9">
    <location>
        <position position="282"/>
    </location>
    <ligand>
        <name>Mg(2+)</name>
        <dbReference type="ChEBI" id="CHEBI:18420"/>
    </ligand>
</feature>
<dbReference type="SMART" id="SM00098">
    <property type="entry name" value="alkPPc"/>
    <property type="match status" value="1"/>
</dbReference>
<feature type="binding site" evidence="9">
    <location>
        <position position="421"/>
    </location>
    <ligand>
        <name>Zn(2+)</name>
        <dbReference type="ChEBI" id="CHEBI:29105"/>
        <label>2</label>
    </ligand>
</feature>
<dbReference type="PRINTS" id="PR00113">
    <property type="entry name" value="ALKPHPHTASE"/>
</dbReference>
<dbReference type="EC" id="3.1.3.1" evidence="2 11"/>
<evidence type="ECO:0000256" key="6">
    <source>
        <dbReference type="ARBA" id="ARBA00022833"/>
    </source>
</evidence>
<dbReference type="Pfam" id="PF00245">
    <property type="entry name" value="Alk_phosphatase"/>
    <property type="match status" value="1"/>
</dbReference>
<evidence type="ECO:0000313" key="13">
    <source>
        <dbReference type="Proteomes" id="UP000515153"/>
    </source>
</evidence>
<comment type="catalytic activity">
    <reaction evidence="11">
        <text>a phosphate monoester + H2O = an alcohol + phosphate</text>
        <dbReference type="Rhea" id="RHEA:15017"/>
        <dbReference type="ChEBI" id="CHEBI:15377"/>
        <dbReference type="ChEBI" id="CHEBI:30879"/>
        <dbReference type="ChEBI" id="CHEBI:43474"/>
        <dbReference type="ChEBI" id="CHEBI:67140"/>
        <dbReference type="EC" id="3.1.3.1"/>
    </reaction>
</comment>
<reference evidence="14" key="3">
    <citation type="submission" date="2025-08" db="UniProtKB">
        <authorList>
            <consortium name="RefSeq"/>
        </authorList>
    </citation>
    <scope>IDENTIFICATION</scope>
    <source>
        <strain evidence="14">NI907</strain>
    </source>
</reference>
<keyword evidence="3" id="KW-0597">Phosphoprotein</keyword>
<dbReference type="CDD" id="cd16012">
    <property type="entry name" value="ALP"/>
    <property type="match status" value="1"/>
</dbReference>
<evidence type="ECO:0000256" key="11">
    <source>
        <dbReference type="RuleBase" id="RU003947"/>
    </source>
</evidence>
<dbReference type="InterPro" id="IPR018299">
    <property type="entry name" value="Alkaline_phosphatase_AS"/>
</dbReference>
<dbReference type="AlphaFoldDB" id="A0A6P8ASR4"/>
<dbReference type="Proteomes" id="UP000515153">
    <property type="component" value="Unplaced"/>
</dbReference>
<dbReference type="PROSITE" id="PS00123">
    <property type="entry name" value="ALKALINE_PHOSPHATASE"/>
    <property type="match status" value="1"/>
</dbReference>
<sequence>MRTAVTAIAMVAWAALSVQAVPSAKNFIYIVPDGFGPASQTMARDYVSLIQNGENPDRPVGFQLPGDKMVLGNVRTHASDNLVTDSAASGTAFACGVKTYNAAIGVNDAVEPVGSILEAAHLSGMKTGLVVTSTINHATPASYSAHVAHRDMYEDIAKHQIGYNHPFGPFVDILMGGGRCYYKPQGESGSCRSDDADLFGFAQENGYHVMQNRTAFDALDKGLGDTNLPFIGLFNDGQMMYEIDRSRNPTQEPSLLEMAETAISALDRATSSGDKGYFLMIEASRIDHAGHANDPASHLFDIIMYNEVLEYVQKWIDEHPDTMLMSAADHECGALTLAGYNPLPMKAATASTEELVRQYNAFSGSDADKRAFFRSEILPAYGLADATDSEVNTLLSSGNLGSEMGNLLASRAGIHWQSGGHSAVDVVLYGYASSDKLGEYKASMAGNHDNTALPKFVEQVLGVDMSAATELIRTNATEGWMGTPPDNFRTNNHVHAHGDHEPTHQMLPLFR</sequence>
<keyword evidence="4 9" id="KW-0479">Metal-binding</keyword>
<feature type="binding site" evidence="9">
    <location>
        <position position="287"/>
    </location>
    <ligand>
        <name>Zn(2+)</name>
        <dbReference type="ChEBI" id="CHEBI:29105"/>
        <label>2</label>
    </ligand>
</feature>
<evidence type="ECO:0000256" key="1">
    <source>
        <dbReference type="ARBA" id="ARBA00005984"/>
    </source>
</evidence>
<comment type="cofactor">
    <cofactor evidence="9">
        <name>Zn(2+)</name>
        <dbReference type="ChEBI" id="CHEBI:29105"/>
    </cofactor>
    <text evidence="9">Binds 2 Zn(2+) ions.</text>
</comment>
<keyword evidence="12" id="KW-0732">Signal</keyword>
<feature type="binding site" evidence="9">
    <location>
        <position position="329"/>
    </location>
    <ligand>
        <name>Zn(2+)</name>
        <dbReference type="ChEBI" id="CHEBI:29105"/>
        <label>2</label>
    </ligand>
</feature>
<organism evidence="13 14">
    <name type="scientific">Pyricularia grisea</name>
    <name type="common">Crabgrass-specific blast fungus</name>
    <name type="synonym">Magnaporthe grisea</name>
    <dbReference type="NCBI Taxonomy" id="148305"/>
    <lineage>
        <taxon>Eukaryota</taxon>
        <taxon>Fungi</taxon>
        <taxon>Dikarya</taxon>
        <taxon>Ascomycota</taxon>
        <taxon>Pezizomycotina</taxon>
        <taxon>Sordariomycetes</taxon>
        <taxon>Sordariomycetidae</taxon>
        <taxon>Magnaporthales</taxon>
        <taxon>Pyriculariaceae</taxon>
        <taxon>Pyricularia</taxon>
    </lineage>
</organism>
<name>A0A6P8ASR4_PYRGI</name>
<feature type="binding site" evidence="9">
    <location>
        <position position="139"/>
    </location>
    <ligand>
        <name>Mg(2+)</name>
        <dbReference type="ChEBI" id="CHEBI:18420"/>
    </ligand>
</feature>
<dbReference type="Gene3D" id="1.10.1200.140">
    <property type="entry name" value="Alkaline phosphatase, crown domain"/>
    <property type="match status" value="1"/>
</dbReference>
<dbReference type="InterPro" id="IPR042085">
    <property type="entry name" value="Ap_crown"/>
</dbReference>
<accession>A0A6P8ASR4</accession>
<evidence type="ECO:0000256" key="4">
    <source>
        <dbReference type="ARBA" id="ARBA00022723"/>
    </source>
</evidence>
<feature type="binding site" evidence="9">
    <location>
        <position position="291"/>
    </location>
    <ligand>
        <name>Zn(2+)</name>
        <dbReference type="ChEBI" id="CHEBI:29105"/>
        <label>2</label>
    </ligand>
</feature>
<dbReference type="GO" id="GO:0004035">
    <property type="term" value="F:alkaline phosphatase activity"/>
    <property type="evidence" value="ECO:0007669"/>
    <property type="project" value="UniProtKB-EC"/>
</dbReference>
<protein>
    <recommendedName>
        <fullName evidence="2 11">Alkaline phosphatase</fullName>
        <ecNumber evidence="2 11">3.1.3.1</ecNumber>
    </recommendedName>
</protein>
<evidence type="ECO:0000256" key="7">
    <source>
        <dbReference type="ARBA" id="ARBA00022842"/>
    </source>
</evidence>
<feature type="binding site" evidence="9">
    <location>
        <position position="137"/>
    </location>
    <ligand>
        <name>Mg(2+)</name>
        <dbReference type="ChEBI" id="CHEBI:18420"/>
    </ligand>
</feature>
<dbReference type="PANTHER" id="PTHR11596:SF5">
    <property type="entry name" value="ALKALINE PHOSPHATASE"/>
    <property type="match status" value="1"/>
</dbReference>
<evidence type="ECO:0000256" key="3">
    <source>
        <dbReference type="ARBA" id="ARBA00022553"/>
    </source>
</evidence>
<evidence type="ECO:0000256" key="2">
    <source>
        <dbReference type="ARBA" id="ARBA00012647"/>
    </source>
</evidence>
<gene>
    <name evidence="14" type="ORF">PgNI_09306</name>
</gene>
<evidence type="ECO:0000256" key="12">
    <source>
        <dbReference type="SAM" id="SignalP"/>
    </source>
</evidence>
<keyword evidence="6 9" id="KW-0862">Zinc</keyword>
<evidence type="ECO:0000313" key="14">
    <source>
        <dbReference type="RefSeq" id="XP_030977948.1"/>
    </source>
</evidence>
<evidence type="ECO:0000256" key="8">
    <source>
        <dbReference type="PIRSR" id="PIRSR601952-1"/>
    </source>
</evidence>
<dbReference type="KEGG" id="pgri:PgNI_09306"/>
<proteinExistence type="inferred from homology"/>
<dbReference type="PANTHER" id="PTHR11596">
    <property type="entry name" value="ALKALINE PHOSPHATASE"/>
    <property type="match status" value="1"/>
</dbReference>
<dbReference type="InterPro" id="IPR017850">
    <property type="entry name" value="Alkaline_phosphatase_core_sf"/>
</dbReference>
<dbReference type="GeneID" id="41964199"/>
<evidence type="ECO:0000256" key="5">
    <source>
        <dbReference type="ARBA" id="ARBA00022801"/>
    </source>
</evidence>
<feature type="binding site" evidence="9">
    <location>
        <position position="33"/>
    </location>
    <ligand>
        <name>Mg(2+)</name>
        <dbReference type="ChEBI" id="CHEBI:18420"/>
    </ligand>
</feature>
<keyword evidence="5 11" id="KW-0378">Hydrolase</keyword>
<feature type="chain" id="PRO_5027937062" description="Alkaline phosphatase" evidence="12">
    <location>
        <begin position="21"/>
        <end position="511"/>
    </location>
</feature>
<dbReference type="SUPFAM" id="SSF53649">
    <property type="entry name" value="Alkaline phosphatase-like"/>
    <property type="match status" value="1"/>
</dbReference>